<accession>A0A978VDJ9</accession>
<sequence>MPYVPRMGSLDVIDLLRAYSFMSNNHLYTEAISLDKSTLWMTHGKTLEAWICPLSYLLCGYCSDAILRLCQDIVLLKAEVAELLFPSIFVNLAGRRDIDIDLQSLMGSFICHMMENHIFTESNMLVKSIQVFLNALNELRLCHIMERSSFLPSKRESSKSSTYGSKIHSTSGKARYSASTGNSMLTALWNKVYWLSIDYLVVAKSAVVCGLYFTAVMYVEHWCEENFKSLTLGSPDFSHIEMLPHHIEILVSAVTHINEPDSLYGIIQSHKLTSQAITFEHEGNRGKALAYYDLQVRSAALVQMDYDSKSSPMKQDPPCLSSTTVEEQMRQRSPYKGLIGSLQQIGCMHILDLYCQVLTSRKGQFQHDLEFSELQYEAAWHAGNCLRALKEGDFDDFHRTLKDTKQELVWSVSRASEESTEHIYSAIIKLQILYHLGIAWDLRWIKSLCDGKKFHQNKPKVISEPAIPTVDQILSCKDSTMRHLLQSASTLRKGCRYSQAAAVLHELKFLCVESGEQSSDLYWLGRLEEAKLLRAQGQHEMAISLAKYISQEYLSNEESPGVHRLVGKWLGETRSSKFTGELEALTKRLRSSAKGDKTDYSVKIQIQELQKQLALDKEEAEKPQVINSFCLLNHYIKCHMDRDNLTQLGSEDIPFLVVGDTYDVRVV</sequence>
<dbReference type="PANTHER" id="PTHR37079">
    <property type="entry name" value="SERINE/THREONINE-PROTEIN KINASE ATM"/>
    <property type="match status" value="1"/>
</dbReference>
<evidence type="ECO:0000313" key="2">
    <source>
        <dbReference type="Proteomes" id="UP000813462"/>
    </source>
</evidence>
<reference evidence="1" key="1">
    <citation type="journal article" date="2021" name="Front. Plant Sci.">
        <title>Chromosome-Scale Genome Assembly for Chinese Sour Jujube and Insights Into Its Genome Evolution and Domestication Signature.</title>
        <authorList>
            <person name="Shen L.-Y."/>
            <person name="Luo H."/>
            <person name="Wang X.-L."/>
            <person name="Wang X.-M."/>
            <person name="Qiu X.-J."/>
            <person name="Liu H."/>
            <person name="Zhou S.-S."/>
            <person name="Jia K.-H."/>
            <person name="Nie S."/>
            <person name="Bao Y.-T."/>
            <person name="Zhang R.-G."/>
            <person name="Yun Q.-Z."/>
            <person name="Chai Y.-H."/>
            <person name="Lu J.-Y."/>
            <person name="Li Y."/>
            <person name="Zhao S.-W."/>
            <person name="Mao J.-F."/>
            <person name="Jia S.-G."/>
            <person name="Mao Y.-M."/>
        </authorList>
    </citation>
    <scope>NUCLEOTIDE SEQUENCE</scope>
    <source>
        <strain evidence="1">AT0</strain>
        <tissue evidence="1">Leaf</tissue>
    </source>
</reference>
<comment type="caution">
    <text evidence="1">The sequence shown here is derived from an EMBL/GenBank/DDBJ whole genome shotgun (WGS) entry which is preliminary data.</text>
</comment>
<organism evidence="1 2">
    <name type="scientific">Ziziphus jujuba var. spinosa</name>
    <dbReference type="NCBI Taxonomy" id="714518"/>
    <lineage>
        <taxon>Eukaryota</taxon>
        <taxon>Viridiplantae</taxon>
        <taxon>Streptophyta</taxon>
        <taxon>Embryophyta</taxon>
        <taxon>Tracheophyta</taxon>
        <taxon>Spermatophyta</taxon>
        <taxon>Magnoliopsida</taxon>
        <taxon>eudicotyledons</taxon>
        <taxon>Gunneridae</taxon>
        <taxon>Pentapetalae</taxon>
        <taxon>rosids</taxon>
        <taxon>fabids</taxon>
        <taxon>Rosales</taxon>
        <taxon>Rhamnaceae</taxon>
        <taxon>Paliureae</taxon>
        <taxon>Ziziphus</taxon>
    </lineage>
</organism>
<dbReference type="PANTHER" id="PTHR37079:SF4">
    <property type="entry name" value="SERINE_THREONINE-PROTEIN KINASE ATM"/>
    <property type="match status" value="1"/>
</dbReference>
<dbReference type="Proteomes" id="UP000813462">
    <property type="component" value="Unassembled WGS sequence"/>
</dbReference>
<dbReference type="GO" id="GO:0006974">
    <property type="term" value="P:DNA damage response"/>
    <property type="evidence" value="ECO:0007669"/>
    <property type="project" value="InterPro"/>
</dbReference>
<proteinExistence type="predicted"/>
<dbReference type="GO" id="GO:0004674">
    <property type="term" value="F:protein serine/threonine kinase activity"/>
    <property type="evidence" value="ECO:0007669"/>
    <property type="project" value="InterPro"/>
</dbReference>
<protein>
    <submittedName>
        <fullName evidence="1">Uncharacterized protein</fullName>
    </submittedName>
</protein>
<dbReference type="InterPro" id="IPR038980">
    <property type="entry name" value="ATM_plant"/>
</dbReference>
<dbReference type="EMBL" id="JAEACU010000005">
    <property type="protein sequence ID" value="KAH7528438.1"/>
    <property type="molecule type" value="Genomic_DNA"/>
</dbReference>
<evidence type="ECO:0000313" key="1">
    <source>
        <dbReference type="EMBL" id="KAH7528438.1"/>
    </source>
</evidence>
<dbReference type="AlphaFoldDB" id="A0A978VDJ9"/>
<gene>
    <name evidence="1" type="ORF">FEM48_Zijuj05G0072100</name>
</gene>
<name>A0A978VDJ9_ZIZJJ</name>